<sequence>MMKQGAEEDRLLPATLTIYHELTAGARWKDQELIGQQEEARAIKEVQDTRPRSAHSKASVATPAAVQVAPLCPQSSWVGYNNVSSPLRPEVYSLFPKYKTPRVPKPGIGLHHSLSDLDSPHTVPPTRNHPPALTQWLLSSSYPSLLTTEMSLQSLLVLLFDLENLFSENFWEETGNDVEL</sequence>
<dbReference type="EMBL" id="OV725081">
    <property type="protein sequence ID" value="CAH1402690.1"/>
    <property type="molecule type" value="Genomic_DNA"/>
</dbReference>
<dbReference type="Proteomes" id="UP001152798">
    <property type="component" value="Chromosome 5"/>
</dbReference>
<dbReference type="AlphaFoldDB" id="A0A9P0HHN4"/>
<name>A0A9P0HHN4_NEZVI</name>
<evidence type="ECO:0000313" key="1">
    <source>
        <dbReference type="EMBL" id="CAH1402690.1"/>
    </source>
</evidence>
<reference evidence="1" key="1">
    <citation type="submission" date="2022-01" db="EMBL/GenBank/DDBJ databases">
        <authorList>
            <person name="King R."/>
        </authorList>
    </citation>
    <scope>NUCLEOTIDE SEQUENCE</scope>
</reference>
<accession>A0A9P0HHN4</accession>
<gene>
    <name evidence="1" type="ORF">NEZAVI_LOCUS11452</name>
</gene>
<protein>
    <submittedName>
        <fullName evidence="1">Uncharacterized protein</fullName>
    </submittedName>
</protein>
<organism evidence="1 2">
    <name type="scientific">Nezara viridula</name>
    <name type="common">Southern green stink bug</name>
    <name type="synonym">Cimex viridulus</name>
    <dbReference type="NCBI Taxonomy" id="85310"/>
    <lineage>
        <taxon>Eukaryota</taxon>
        <taxon>Metazoa</taxon>
        <taxon>Ecdysozoa</taxon>
        <taxon>Arthropoda</taxon>
        <taxon>Hexapoda</taxon>
        <taxon>Insecta</taxon>
        <taxon>Pterygota</taxon>
        <taxon>Neoptera</taxon>
        <taxon>Paraneoptera</taxon>
        <taxon>Hemiptera</taxon>
        <taxon>Heteroptera</taxon>
        <taxon>Panheteroptera</taxon>
        <taxon>Pentatomomorpha</taxon>
        <taxon>Pentatomoidea</taxon>
        <taxon>Pentatomidae</taxon>
        <taxon>Pentatominae</taxon>
        <taxon>Nezara</taxon>
    </lineage>
</organism>
<evidence type="ECO:0000313" key="2">
    <source>
        <dbReference type="Proteomes" id="UP001152798"/>
    </source>
</evidence>
<proteinExistence type="predicted"/>
<keyword evidence="2" id="KW-1185">Reference proteome</keyword>